<dbReference type="PANTHER" id="PTHR24007">
    <property type="entry name" value="BRCA1-ASSOCIATED PROTEIN"/>
    <property type="match status" value="1"/>
</dbReference>
<feature type="compositionally biased region" description="Low complexity" evidence="6">
    <location>
        <begin position="782"/>
        <end position="791"/>
    </location>
</feature>
<dbReference type="AlphaFoldDB" id="A0A0L0HIU0"/>
<feature type="region of interest" description="Disordered" evidence="6">
    <location>
        <begin position="72"/>
        <end position="119"/>
    </location>
</feature>
<evidence type="ECO:0008006" key="11">
    <source>
        <dbReference type="Google" id="ProtNLM"/>
    </source>
</evidence>
<evidence type="ECO:0000259" key="8">
    <source>
        <dbReference type="PROSITE" id="PS50271"/>
    </source>
</evidence>
<dbReference type="VEuPathDB" id="FungiDB:SPPG_03188"/>
<proteinExistence type="predicted"/>
<evidence type="ECO:0000256" key="2">
    <source>
        <dbReference type="ARBA" id="ARBA00022771"/>
    </source>
</evidence>
<dbReference type="Pfam" id="PF13639">
    <property type="entry name" value="zf-RING_2"/>
    <property type="match status" value="1"/>
</dbReference>
<dbReference type="GO" id="GO:0008270">
    <property type="term" value="F:zinc ion binding"/>
    <property type="evidence" value="ECO:0007669"/>
    <property type="project" value="UniProtKB-KW"/>
</dbReference>
<dbReference type="GO" id="GO:0016567">
    <property type="term" value="P:protein ubiquitination"/>
    <property type="evidence" value="ECO:0007669"/>
    <property type="project" value="TreeGrafter"/>
</dbReference>
<dbReference type="InterPro" id="IPR011422">
    <property type="entry name" value="BRAP2/ETP1_RRM"/>
</dbReference>
<feature type="region of interest" description="Disordered" evidence="6">
    <location>
        <begin position="782"/>
        <end position="807"/>
    </location>
</feature>
<dbReference type="OrthoDB" id="273556at2759"/>
<dbReference type="Pfam" id="PF02148">
    <property type="entry name" value="zf-UBP"/>
    <property type="match status" value="1"/>
</dbReference>
<dbReference type="Gene3D" id="3.30.40.10">
    <property type="entry name" value="Zinc/RING finger domain, C3HC4 (zinc finger)"/>
    <property type="match status" value="2"/>
</dbReference>
<dbReference type="GeneID" id="27686721"/>
<dbReference type="InterPro" id="IPR013083">
    <property type="entry name" value="Znf_RING/FYVE/PHD"/>
</dbReference>
<keyword evidence="1" id="KW-0479">Metal-binding</keyword>
<dbReference type="InterPro" id="IPR047243">
    <property type="entry name" value="RING-H2_BRAP2"/>
</dbReference>
<keyword evidence="10" id="KW-1185">Reference proteome</keyword>
<dbReference type="FunCoup" id="A0A0L0HIU0">
    <property type="interactions" value="794"/>
</dbReference>
<dbReference type="InterPro" id="IPR034931">
    <property type="entry name" value="ETP1_RRM"/>
</dbReference>
<dbReference type="InParanoid" id="A0A0L0HIU0"/>
<gene>
    <name evidence="9" type="ORF">SPPG_03188</name>
</gene>
<dbReference type="Proteomes" id="UP000053201">
    <property type="component" value="Unassembled WGS sequence"/>
</dbReference>
<feature type="domain" description="RING-type" evidence="7">
    <location>
        <begin position="461"/>
        <end position="501"/>
    </location>
</feature>
<feature type="domain" description="UBP-type" evidence="8">
    <location>
        <begin position="495"/>
        <end position="596"/>
    </location>
</feature>
<dbReference type="SMART" id="SM00290">
    <property type="entry name" value="ZnF_UBP"/>
    <property type="match status" value="1"/>
</dbReference>
<dbReference type="PROSITE" id="PS50089">
    <property type="entry name" value="ZF_RING_2"/>
    <property type="match status" value="1"/>
</dbReference>
<feature type="region of interest" description="Disordered" evidence="6">
    <location>
        <begin position="406"/>
        <end position="446"/>
    </location>
</feature>
<sequence>MYLYHLCFEVFLPVLHTPSTPKFAFPHSQEPYAAGSLPPAFPTDIFDRLLPSYRIGTVNKFNKSSKIKLKKESQLPKGGGKAFCENHSELGPDASSGSGAKSPSEGPCHRRRTRQFPSAGHSVADWRIGTLTIEWYDMFDGATNKGAGASAGEPRTPKASQPTREGGGSSTLITETAAVTRADTESAATRNNELPGCSRTEFLEEDHALPSRRQRTRSAKKKQKAHTIPTSGAFIPFRTGTTELNAGILHLYRERADVEDILHQSAIPLQSDPSTERLTPEEMSSVKGTGTILCVLAVPSYMTAQDFLNFVGPLRDEMSHLRIVRDSLPNRYMVLIKFRDAQGAERFYKDYNGREFSSLEPEMCHVVYIKSIEFKSRAIPPYAFPPLPDDPSTLFLPTKVPLSPANAEVSASPNSGSPSSTYNIPSDVAEAGEPRTSPYATSPAKSPTLMTTNQLLELPTCPVCLERMDASVTGLLTILCHHTFHCHCLSKWGDSSCPVCRYSSKVSSSLDSDDDMRNECMDCGSTENLWICLICGNIGCGRYQEAHAQNHFADTQHTYSMELETQRVWDYAGDGYVHRLIQNRTDGKLVELPAPNRTHSSEFGENLNGSGGGRAEVGGMVTTEKMESIGLEYTYLLTSQLESQRLWYESRLTQIETALTQQSSELTGALSQMQAERDSAVKSRDDLQAQLTRAERDNRALHSRLTKILDRVVSSEKDLKEERALTKSLLANQTLYQTKIASAEQTVREKDADIADLKEQVRDLMVFLDMRKQVEDSGVGEVKGAQVVGVAPAPPTPGPKRKGKGKK</sequence>
<feature type="compositionally biased region" description="Low complexity" evidence="6">
    <location>
        <begin position="410"/>
        <end position="420"/>
    </location>
</feature>
<dbReference type="InterPro" id="IPR001841">
    <property type="entry name" value="Znf_RING"/>
</dbReference>
<accession>A0A0L0HIU0</accession>
<dbReference type="EMBL" id="KQ257454">
    <property type="protein sequence ID" value="KND01376.1"/>
    <property type="molecule type" value="Genomic_DNA"/>
</dbReference>
<evidence type="ECO:0000256" key="3">
    <source>
        <dbReference type="ARBA" id="ARBA00022833"/>
    </source>
</evidence>
<organism evidence="9 10">
    <name type="scientific">Spizellomyces punctatus (strain DAOM BR117)</name>
    <dbReference type="NCBI Taxonomy" id="645134"/>
    <lineage>
        <taxon>Eukaryota</taxon>
        <taxon>Fungi</taxon>
        <taxon>Fungi incertae sedis</taxon>
        <taxon>Chytridiomycota</taxon>
        <taxon>Chytridiomycota incertae sedis</taxon>
        <taxon>Chytridiomycetes</taxon>
        <taxon>Spizellomycetales</taxon>
        <taxon>Spizellomycetaceae</taxon>
        <taxon>Spizellomyces</taxon>
    </lineage>
</organism>
<feature type="coiled-coil region" evidence="5">
    <location>
        <begin position="670"/>
        <end position="704"/>
    </location>
</feature>
<dbReference type="GO" id="GO:0061630">
    <property type="term" value="F:ubiquitin protein ligase activity"/>
    <property type="evidence" value="ECO:0007669"/>
    <property type="project" value="TreeGrafter"/>
</dbReference>
<evidence type="ECO:0000256" key="1">
    <source>
        <dbReference type="ARBA" id="ARBA00022723"/>
    </source>
</evidence>
<dbReference type="SUPFAM" id="SSF57850">
    <property type="entry name" value="RING/U-box"/>
    <property type="match status" value="2"/>
</dbReference>
<keyword evidence="3" id="KW-0862">Zinc</keyword>
<keyword evidence="2 4" id="KW-0863">Zinc-finger</keyword>
<dbReference type="GO" id="GO:0005737">
    <property type="term" value="C:cytoplasm"/>
    <property type="evidence" value="ECO:0007669"/>
    <property type="project" value="TreeGrafter"/>
</dbReference>
<feature type="region of interest" description="Disordered" evidence="6">
    <location>
        <begin position="595"/>
        <end position="615"/>
    </location>
</feature>
<evidence type="ECO:0000256" key="4">
    <source>
        <dbReference type="PROSITE-ProRule" id="PRU00502"/>
    </source>
</evidence>
<feature type="region of interest" description="Disordered" evidence="6">
    <location>
        <begin position="146"/>
        <end position="234"/>
    </location>
</feature>
<dbReference type="eggNOG" id="KOG0804">
    <property type="taxonomic scope" value="Eukaryota"/>
</dbReference>
<dbReference type="SMART" id="SM00184">
    <property type="entry name" value="RING"/>
    <property type="match status" value="1"/>
</dbReference>
<keyword evidence="5" id="KW-0175">Coiled coil</keyword>
<reference evidence="9 10" key="1">
    <citation type="submission" date="2009-08" db="EMBL/GenBank/DDBJ databases">
        <title>The Genome Sequence of Spizellomyces punctatus strain DAOM BR117.</title>
        <authorList>
            <consortium name="The Broad Institute Genome Sequencing Platform"/>
            <person name="Russ C."/>
            <person name="Cuomo C."/>
            <person name="Shea T."/>
            <person name="Young S.K."/>
            <person name="Zeng Q."/>
            <person name="Koehrsen M."/>
            <person name="Haas B."/>
            <person name="Borodovsky M."/>
            <person name="Guigo R."/>
            <person name="Alvarado L."/>
            <person name="Berlin A."/>
            <person name="Bochicchio J."/>
            <person name="Borenstein D."/>
            <person name="Chapman S."/>
            <person name="Chen Z."/>
            <person name="Engels R."/>
            <person name="Freedman E."/>
            <person name="Gellesch M."/>
            <person name="Goldberg J."/>
            <person name="Griggs A."/>
            <person name="Gujja S."/>
            <person name="Heiman D."/>
            <person name="Hepburn T."/>
            <person name="Howarth C."/>
            <person name="Jen D."/>
            <person name="Larson L."/>
            <person name="Lewis B."/>
            <person name="Mehta T."/>
            <person name="Park D."/>
            <person name="Pearson M."/>
            <person name="Roberts A."/>
            <person name="Saif S."/>
            <person name="Shenoy N."/>
            <person name="Sisk P."/>
            <person name="Stolte C."/>
            <person name="Sykes S."/>
            <person name="Thomson T."/>
            <person name="Walk T."/>
            <person name="White J."/>
            <person name="Yandava C."/>
            <person name="Burger G."/>
            <person name="Gray M.W."/>
            <person name="Holland P.W.H."/>
            <person name="King N."/>
            <person name="Lang F.B.F."/>
            <person name="Roger A.J."/>
            <person name="Ruiz-Trillo I."/>
            <person name="Lander E."/>
            <person name="Nusbaum C."/>
        </authorList>
    </citation>
    <scope>NUCLEOTIDE SEQUENCE [LARGE SCALE GENOMIC DNA]</scope>
    <source>
        <strain evidence="9 10">DAOM BR117</strain>
    </source>
</reference>
<evidence type="ECO:0000256" key="5">
    <source>
        <dbReference type="SAM" id="Coils"/>
    </source>
</evidence>
<dbReference type="CDD" id="cd12717">
    <property type="entry name" value="RRM_ETP1"/>
    <property type="match status" value="1"/>
</dbReference>
<dbReference type="PROSITE" id="PS50271">
    <property type="entry name" value="ZF_UBP"/>
    <property type="match status" value="1"/>
</dbReference>
<dbReference type="PANTHER" id="PTHR24007:SF7">
    <property type="entry name" value="BRCA1-ASSOCIATED PROTEIN"/>
    <property type="match status" value="1"/>
</dbReference>
<dbReference type="GO" id="GO:0007265">
    <property type="term" value="P:Ras protein signal transduction"/>
    <property type="evidence" value="ECO:0007669"/>
    <property type="project" value="TreeGrafter"/>
</dbReference>
<dbReference type="CDD" id="cd16457">
    <property type="entry name" value="RING-H2_BRAP2"/>
    <property type="match status" value="1"/>
</dbReference>
<protein>
    <recommendedName>
        <fullName evidence="11">BRCA1-associated protein</fullName>
    </recommendedName>
</protein>
<dbReference type="STRING" id="645134.A0A0L0HIU0"/>
<evidence type="ECO:0000256" key="6">
    <source>
        <dbReference type="SAM" id="MobiDB-lite"/>
    </source>
</evidence>
<dbReference type="RefSeq" id="XP_016609415.1">
    <property type="nucleotide sequence ID" value="XM_016751462.1"/>
</dbReference>
<evidence type="ECO:0000259" key="7">
    <source>
        <dbReference type="PROSITE" id="PS50089"/>
    </source>
</evidence>
<evidence type="ECO:0000313" key="9">
    <source>
        <dbReference type="EMBL" id="KND01376.1"/>
    </source>
</evidence>
<name>A0A0L0HIU0_SPIPD</name>
<dbReference type="OMA" id="SIECIDM"/>
<dbReference type="InterPro" id="IPR001607">
    <property type="entry name" value="Znf_UBP"/>
</dbReference>
<evidence type="ECO:0000313" key="10">
    <source>
        <dbReference type="Proteomes" id="UP000053201"/>
    </source>
</evidence>
<feature type="compositionally biased region" description="Basic residues" evidence="6">
    <location>
        <begin position="210"/>
        <end position="225"/>
    </location>
</feature>
<dbReference type="Pfam" id="PF07576">
    <property type="entry name" value="BRAP2"/>
    <property type="match status" value="1"/>
</dbReference>